<proteinExistence type="predicted"/>
<dbReference type="InterPro" id="IPR029059">
    <property type="entry name" value="AB_hydrolase_5"/>
</dbReference>
<feature type="domain" description="Alpha/beta hydrolase fold-5" evidence="1">
    <location>
        <begin position="76"/>
        <end position="232"/>
    </location>
</feature>
<dbReference type="RefSeq" id="WP_209887320.1">
    <property type="nucleotide sequence ID" value="NZ_BAAAJV010000011.1"/>
</dbReference>
<sequence>MAAPHRLRSWSLRLLVALLALVLVAVIGLVTWSRIGVMEAEENPLHGVLQDPEIDVSETSSAMVLHPADADSTPVGLVFYPGAKVEAEAYAARLAPLVTEQDMTVVIVRPWLHLALLDRRGPETFTDEAPEVGSWMVGGHSLGGVRACQLAPEAEALILFGSYCSNDLSESGPPVLSLAGSEDGLSTPAKIADARGNLPEDAFMVEIDGASHASFGDYGSQDGDGTPLISDAAMDLAVTESVAEFVGTEGVGSR</sequence>
<dbReference type="Proteomes" id="UP000698222">
    <property type="component" value="Unassembled WGS sequence"/>
</dbReference>
<name>A0ABS4YG04_9MICO</name>
<dbReference type="Pfam" id="PF12695">
    <property type="entry name" value="Abhydrolase_5"/>
    <property type="match status" value="1"/>
</dbReference>
<keyword evidence="3" id="KW-1185">Reference proteome</keyword>
<dbReference type="SUPFAM" id="SSF53474">
    <property type="entry name" value="alpha/beta-Hydrolases"/>
    <property type="match status" value="1"/>
</dbReference>
<comment type="caution">
    <text evidence="2">The sequence shown here is derived from an EMBL/GenBank/DDBJ whole genome shotgun (WGS) entry which is preliminary data.</text>
</comment>
<gene>
    <name evidence="2" type="ORF">JOF44_000629</name>
</gene>
<reference evidence="2 3" key="1">
    <citation type="submission" date="2021-03" db="EMBL/GenBank/DDBJ databases">
        <title>Sequencing the genomes of 1000 actinobacteria strains.</title>
        <authorList>
            <person name="Klenk H.-P."/>
        </authorList>
    </citation>
    <scope>NUCLEOTIDE SEQUENCE [LARGE SCALE GENOMIC DNA]</scope>
    <source>
        <strain evidence="2 3">DSM 14564</strain>
    </source>
</reference>
<organism evidence="2 3">
    <name type="scientific">Brachybacterium fresconis</name>
    <dbReference type="NCBI Taxonomy" id="173363"/>
    <lineage>
        <taxon>Bacteria</taxon>
        <taxon>Bacillati</taxon>
        <taxon>Actinomycetota</taxon>
        <taxon>Actinomycetes</taxon>
        <taxon>Micrococcales</taxon>
        <taxon>Dermabacteraceae</taxon>
        <taxon>Brachybacterium</taxon>
    </lineage>
</organism>
<dbReference type="EMBL" id="JAGIOC010000001">
    <property type="protein sequence ID" value="MBP2407726.1"/>
    <property type="molecule type" value="Genomic_DNA"/>
</dbReference>
<dbReference type="Gene3D" id="3.40.50.1820">
    <property type="entry name" value="alpha/beta hydrolase"/>
    <property type="match status" value="1"/>
</dbReference>
<evidence type="ECO:0000313" key="3">
    <source>
        <dbReference type="Proteomes" id="UP000698222"/>
    </source>
</evidence>
<accession>A0ABS4YG04</accession>
<evidence type="ECO:0000313" key="2">
    <source>
        <dbReference type="EMBL" id="MBP2407726.1"/>
    </source>
</evidence>
<dbReference type="InterPro" id="IPR029058">
    <property type="entry name" value="AB_hydrolase_fold"/>
</dbReference>
<protein>
    <submittedName>
        <fullName evidence="2">Pimeloyl-ACP methyl ester carboxylesterase</fullName>
    </submittedName>
</protein>
<evidence type="ECO:0000259" key="1">
    <source>
        <dbReference type="Pfam" id="PF12695"/>
    </source>
</evidence>